<proteinExistence type="predicted"/>
<accession>A0ABQ9MLU8</accession>
<organism evidence="2 3">
    <name type="scientific">Hevea brasiliensis</name>
    <name type="common">Para rubber tree</name>
    <name type="synonym">Siphonia brasiliensis</name>
    <dbReference type="NCBI Taxonomy" id="3981"/>
    <lineage>
        <taxon>Eukaryota</taxon>
        <taxon>Viridiplantae</taxon>
        <taxon>Streptophyta</taxon>
        <taxon>Embryophyta</taxon>
        <taxon>Tracheophyta</taxon>
        <taxon>Spermatophyta</taxon>
        <taxon>Magnoliopsida</taxon>
        <taxon>eudicotyledons</taxon>
        <taxon>Gunneridae</taxon>
        <taxon>Pentapetalae</taxon>
        <taxon>rosids</taxon>
        <taxon>fabids</taxon>
        <taxon>Malpighiales</taxon>
        <taxon>Euphorbiaceae</taxon>
        <taxon>Crotonoideae</taxon>
        <taxon>Micrandreae</taxon>
        <taxon>Hevea</taxon>
    </lineage>
</organism>
<keyword evidence="1" id="KW-0732">Signal</keyword>
<reference evidence="2" key="1">
    <citation type="journal article" date="2023" name="Plant Biotechnol. J.">
        <title>Chromosome-level wild Hevea brasiliensis genome provides new tools for genomic-assisted breeding and valuable loci to elevate rubber yield.</title>
        <authorList>
            <person name="Cheng H."/>
            <person name="Song X."/>
            <person name="Hu Y."/>
            <person name="Wu T."/>
            <person name="Yang Q."/>
            <person name="An Z."/>
            <person name="Feng S."/>
            <person name="Deng Z."/>
            <person name="Wu W."/>
            <person name="Zeng X."/>
            <person name="Tu M."/>
            <person name="Wang X."/>
            <person name="Huang H."/>
        </authorList>
    </citation>
    <scope>NUCLEOTIDE SEQUENCE</scope>
    <source>
        <strain evidence="2">MT/VB/25A 57/8</strain>
    </source>
</reference>
<name>A0ABQ9MLU8_HEVBR</name>
<dbReference type="Proteomes" id="UP001174677">
    <property type="component" value="Chromosome 5"/>
</dbReference>
<sequence length="101" mass="10978">MGCRLLIVSLLFASCFQEMLAARHLEGEDWMEKNLVIQSLRTEVTPSGPSCETHIPVGRCTLSEMNVAGQVAHSTPPSPEVAANFAVASIDKETQKQDSSF</sequence>
<protein>
    <submittedName>
        <fullName evidence="2">Uncharacterized protein</fullName>
    </submittedName>
</protein>
<dbReference type="PANTHER" id="PTHR33592:SF3">
    <property type="entry name" value="TRANSMEMBRANE PROTEIN"/>
    <property type="match status" value="1"/>
</dbReference>
<comment type="caution">
    <text evidence="2">The sequence shown here is derived from an EMBL/GenBank/DDBJ whole genome shotgun (WGS) entry which is preliminary data.</text>
</comment>
<feature type="chain" id="PRO_5047520789" evidence="1">
    <location>
        <begin position="22"/>
        <end position="101"/>
    </location>
</feature>
<evidence type="ECO:0000313" key="2">
    <source>
        <dbReference type="EMBL" id="KAJ9180066.1"/>
    </source>
</evidence>
<evidence type="ECO:0000256" key="1">
    <source>
        <dbReference type="SAM" id="SignalP"/>
    </source>
</evidence>
<dbReference type="PROSITE" id="PS51257">
    <property type="entry name" value="PROKAR_LIPOPROTEIN"/>
    <property type="match status" value="1"/>
</dbReference>
<feature type="signal peptide" evidence="1">
    <location>
        <begin position="1"/>
        <end position="21"/>
    </location>
</feature>
<keyword evidence="3" id="KW-1185">Reference proteome</keyword>
<dbReference type="PANTHER" id="PTHR33592">
    <property type="entry name" value="TRANSMEMBRANE PROTEIN"/>
    <property type="match status" value="1"/>
</dbReference>
<dbReference type="EMBL" id="JARPOI010000005">
    <property type="protein sequence ID" value="KAJ9180066.1"/>
    <property type="molecule type" value="Genomic_DNA"/>
</dbReference>
<gene>
    <name evidence="2" type="ORF">P3X46_008357</name>
</gene>
<evidence type="ECO:0000313" key="3">
    <source>
        <dbReference type="Proteomes" id="UP001174677"/>
    </source>
</evidence>